<comment type="miscellaneous">
    <text evidence="9">This enzyme catalyzes only one turnover and therefore is not strictly catalytic. According to one definition, an enzyme is a biocatalyst that acts repeatedly and over many reaction cycles.</text>
</comment>
<dbReference type="EC" id="2.1.1.63" evidence="9"/>
<evidence type="ECO:0000256" key="6">
    <source>
        <dbReference type="ARBA" id="ARBA00022763"/>
    </source>
</evidence>
<protein>
    <recommendedName>
        <fullName evidence="9">Methylated-DNA--protein-cysteine methyltransferase</fullName>
        <ecNumber evidence="9">2.1.1.63</ecNumber>
    </recommendedName>
    <alternativeName>
        <fullName evidence="9">6-O-methylguanine-DNA methyltransferase</fullName>
        <shortName evidence="9">MGMT</shortName>
    </alternativeName>
    <alternativeName>
        <fullName evidence="9">O-6-methylguanine-DNA-alkyltransferase</fullName>
    </alternativeName>
</protein>
<feature type="domain" description="Methylguanine DNA methyltransferase ribonuclease-like" evidence="11">
    <location>
        <begin position="6"/>
        <end position="65"/>
    </location>
</feature>
<dbReference type="SUPFAM" id="SSF53155">
    <property type="entry name" value="Methylated DNA-protein cysteine methyltransferase domain"/>
    <property type="match status" value="1"/>
</dbReference>
<dbReference type="GO" id="GO:0005737">
    <property type="term" value="C:cytoplasm"/>
    <property type="evidence" value="ECO:0007669"/>
    <property type="project" value="UniProtKB-SubCell"/>
</dbReference>
<dbReference type="InterPro" id="IPR001497">
    <property type="entry name" value="MethylDNA_cys_MeTrfase_AS"/>
</dbReference>
<gene>
    <name evidence="12" type="ORF">CWI83_07710</name>
</gene>
<dbReference type="InterPro" id="IPR036631">
    <property type="entry name" value="MGMT_N_sf"/>
</dbReference>
<dbReference type="CDD" id="cd06445">
    <property type="entry name" value="ATase"/>
    <property type="match status" value="1"/>
</dbReference>
<dbReference type="InterPro" id="IPR008332">
    <property type="entry name" value="MethylG_MeTrfase_N"/>
</dbReference>
<evidence type="ECO:0000256" key="7">
    <source>
        <dbReference type="ARBA" id="ARBA00023204"/>
    </source>
</evidence>
<dbReference type="InterPro" id="IPR014048">
    <property type="entry name" value="MethylDNA_cys_MeTrfase_DNA-bd"/>
</dbReference>
<sequence>MSFEITMNSPIGPLQLASDGVALTQLSLSTHALRENSCALLEEAKRQINGYFQGQLRQFDLPLKPHGTLFQQQVWRQLQQIKFGETSSYGEIANRIHNPKAVRAVGMANRSNPIALIIPCHRIIGANRKLVGYAGGISIKKWLLEHEGGWP</sequence>
<evidence type="ECO:0000256" key="9">
    <source>
        <dbReference type="HAMAP-Rule" id="MF_00772"/>
    </source>
</evidence>
<name>A0A432ZFV1_9GAMM</name>
<dbReference type="Proteomes" id="UP000288279">
    <property type="component" value="Unassembled WGS sequence"/>
</dbReference>
<dbReference type="InterPro" id="IPR036388">
    <property type="entry name" value="WH-like_DNA-bd_sf"/>
</dbReference>
<dbReference type="PANTHER" id="PTHR10815:SF5">
    <property type="entry name" value="METHYLATED-DNA--PROTEIN-CYSTEINE METHYLTRANSFERASE"/>
    <property type="match status" value="1"/>
</dbReference>
<keyword evidence="4 9" id="KW-0489">Methyltransferase</keyword>
<reference evidence="12 13" key="1">
    <citation type="journal article" date="2011" name="Front. Microbiol.">
        <title>Genomic signatures of strain selection and enhancement in Bacillus atrophaeus var. globigii, a historical biowarfare simulant.</title>
        <authorList>
            <person name="Gibbons H.S."/>
            <person name="Broomall S.M."/>
            <person name="McNew L.A."/>
            <person name="Daligault H."/>
            <person name="Chapman C."/>
            <person name="Bruce D."/>
            <person name="Karavis M."/>
            <person name="Krepps M."/>
            <person name="McGregor P.A."/>
            <person name="Hong C."/>
            <person name="Park K.H."/>
            <person name="Akmal A."/>
            <person name="Feldman A."/>
            <person name="Lin J.S."/>
            <person name="Chang W.E."/>
            <person name="Higgs B.W."/>
            <person name="Demirev P."/>
            <person name="Lindquist J."/>
            <person name="Liem A."/>
            <person name="Fochler E."/>
            <person name="Read T.D."/>
            <person name="Tapia R."/>
            <person name="Johnson S."/>
            <person name="Bishop-Lilly K.A."/>
            <person name="Detter C."/>
            <person name="Han C."/>
            <person name="Sozhamannan S."/>
            <person name="Rosenzweig C.N."/>
            <person name="Skowronski E.W."/>
        </authorList>
    </citation>
    <scope>NUCLEOTIDE SEQUENCE [LARGE SCALE GENOMIC DNA]</scope>
    <source>
        <strain evidence="12 13">PIT1</strain>
    </source>
</reference>
<comment type="function">
    <text evidence="9">Involved in the cellular defense against the biological effects of O6-methylguanine (O6-MeG) and O4-methylthymine (O4-MeT) in DNA. Repairs the methylated nucleobase in DNA by stoichiometrically transferring the methyl group to a cysteine residue in the enzyme. This is a suicide reaction: the enzyme is irreversibly inactivated.</text>
</comment>
<evidence type="ECO:0000259" key="10">
    <source>
        <dbReference type="Pfam" id="PF01035"/>
    </source>
</evidence>
<evidence type="ECO:0000256" key="4">
    <source>
        <dbReference type="ARBA" id="ARBA00022603"/>
    </source>
</evidence>
<dbReference type="Pfam" id="PF01035">
    <property type="entry name" value="DNA_binding_1"/>
    <property type="match status" value="1"/>
</dbReference>
<feature type="active site" description="Nucleophile; methyl group acceptor" evidence="9">
    <location>
        <position position="120"/>
    </location>
</feature>
<organism evidence="12 13">
    <name type="scientific">Pseudidiomarina taiwanensis</name>
    <dbReference type="NCBI Taxonomy" id="337250"/>
    <lineage>
        <taxon>Bacteria</taxon>
        <taxon>Pseudomonadati</taxon>
        <taxon>Pseudomonadota</taxon>
        <taxon>Gammaproteobacteria</taxon>
        <taxon>Alteromonadales</taxon>
        <taxon>Idiomarinaceae</taxon>
        <taxon>Pseudidiomarina</taxon>
    </lineage>
</organism>
<dbReference type="InterPro" id="IPR023546">
    <property type="entry name" value="MGMT"/>
</dbReference>
<dbReference type="Gene3D" id="1.10.10.10">
    <property type="entry name" value="Winged helix-like DNA-binding domain superfamily/Winged helix DNA-binding domain"/>
    <property type="match status" value="1"/>
</dbReference>
<dbReference type="GO" id="GO:0006307">
    <property type="term" value="P:DNA alkylation repair"/>
    <property type="evidence" value="ECO:0007669"/>
    <property type="project" value="UniProtKB-UniRule"/>
</dbReference>
<dbReference type="HAMAP" id="MF_00772">
    <property type="entry name" value="OGT"/>
    <property type="match status" value="1"/>
</dbReference>
<evidence type="ECO:0000256" key="3">
    <source>
        <dbReference type="ARBA" id="ARBA00022490"/>
    </source>
</evidence>
<dbReference type="RefSeq" id="WP_126827776.1">
    <property type="nucleotide sequence ID" value="NZ_PIQG01000003.1"/>
</dbReference>
<dbReference type="AlphaFoldDB" id="A0A432ZFV1"/>
<dbReference type="SUPFAM" id="SSF46767">
    <property type="entry name" value="Methylated DNA-protein cysteine methyltransferase, C-terminal domain"/>
    <property type="match status" value="1"/>
</dbReference>
<keyword evidence="5 9" id="KW-0808">Transferase</keyword>
<comment type="similarity">
    <text evidence="2 9">Belongs to the MGMT family.</text>
</comment>
<comment type="catalytic activity">
    <reaction evidence="8 9">
        <text>a 6-O-methyl-2'-deoxyguanosine in DNA + L-cysteinyl-[protein] = S-methyl-L-cysteinyl-[protein] + a 2'-deoxyguanosine in DNA</text>
        <dbReference type="Rhea" id="RHEA:24000"/>
        <dbReference type="Rhea" id="RHEA-COMP:10131"/>
        <dbReference type="Rhea" id="RHEA-COMP:10132"/>
        <dbReference type="Rhea" id="RHEA-COMP:11367"/>
        <dbReference type="Rhea" id="RHEA-COMP:11368"/>
        <dbReference type="ChEBI" id="CHEBI:29950"/>
        <dbReference type="ChEBI" id="CHEBI:82612"/>
        <dbReference type="ChEBI" id="CHEBI:85445"/>
        <dbReference type="ChEBI" id="CHEBI:85448"/>
        <dbReference type="EC" id="2.1.1.63"/>
    </reaction>
</comment>
<dbReference type="GO" id="GO:0032259">
    <property type="term" value="P:methylation"/>
    <property type="evidence" value="ECO:0007669"/>
    <property type="project" value="UniProtKB-KW"/>
</dbReference>
<dbReference type="Pfam" id="PF02870">
    <property type="entry name" value="Methyltransf_1N"/>
    <property type="match status" value="1"/>
</dbReference>
<keyword evidence="6 9" id="KW-0227">DNA damage</keyword>
<evidence type="ECO:0000256" key="2">
    <source>
        <dbReference type="ARBA" id="ARBA00008711"/>
    </source>
</evidence>
<comment type="caution">
    <text evidence="12">The sequence shown here is derived from an EMBL/GenBank/DDBJ whole genome shotgun (WGS) entry which is preliminary data.</text>
</comment>
<dbReference type="NCBIfam" id="TIGR00589">
    <property type="entry name" value="ogt"/>
    <property type="match status" value="1"/>
</dbReference>
<evidence type="ECO:0000313" key="12">
    <source>
        <dbReference type="EMBL" id="RUO76801.1"/>
    </source>
</evidence>
<dbReference type="OrthoDB" id="9811249at2"/>
<feature type="domain" description="Methylated-DNA-[protein]-cysteine S-methyltransferase DNA binding" evidence="10">
    <location>
        <begin position="70"/>
        <end position="148"/>
    </location>
</feature>
<keyword evidence="7 9" id="KW-0234">DNA repair</keyword>
<dbReference type="InterPro" id="IPR036217">
    <property type="entry name" value="MethylDNA_cys_MeTrfase_DNAb"/>
</dbReference>
<dbReference type="FunFam" id="1.10.10.10:FF:000214">
    <property type="entry name" value="Methylated-DNA--protein-cysteine methyltransferase"/>
    <property type="match status" value="1"/>
</dbReference>
<dbReference type="PROSITE" id="PS00374">
    <property type="entry name" value="MGMT"/>
    <property type="match status" value="1"/>
</dbReference>
<evidence type="ECO:0000256" key="8">
    <source>
        <dbReference type="ARBA" id="ARBA00049348"/>
    </source>
</evidence>
<comment type="subcellular location">
    <subcellularLocation>
        <location evidence="9">Cytoplasm</location>
    </subcellularLocation>
</comment>
<dbReference type="EMBL" id="PIQG01000003">
    <property type="protein sequence ID" value="RUO76801.1"/>
    <property type="molecule type" value="Genomic_DNA"/>
</dbReference>
<dbReference type="GO" id="GO:0003908">
    <property type="term" value="F:methylated-DNA-[protein]-cysteine S-methyltransferase activity"/>
    <property type="evidence" value="ECO:0007669"/>
    <property type="project" value="UniProtKB-UniRule"/>
</dbReference>
<proteinExistence type="inferred from homology"/>
<dbReference type="Gene3D" id="3.30.160.70">
    <property type="entry name" value="Methylated DNA-protein cysteine methyltransferase domain"/>
    <property type="match status" value="1"/>
</dbReference>
<evidence type="ECO:0000259" key="11">
    <source>
        <dbReference type="Pfam" id="PF02870"/>
    </source>
</evidence>
<evidence type="ECO:0000256" key="1">
    <source>
        <dbReference type="ARBA" id="ARBA00001286"/>
    </source>
</evidence>
<comment type="catalytic activity">
    <reaction evidence="1 9">
        <text>a 4-O-methyl-thymidine in DNA + L-cysteinyl-[protein] = a thymidine in DNA + S-methyl-L-cysteinyl-[protein]</text>
        <dbReference type="Rhea" id="RHEA:53428"/>
        <dbReference type="Rhea" id="RHEA-COMP:10131"/>
        <dbReference type="Rhea" id="RHEA-COMP:10132"/>
        <dbReference type="Rhea" id="RHEA-COMP:13555"/>
        <dbReference type="Rhea" id="RHEA-COMP:13556"/>
        <dbReference type="ChEBI" id="CHEBI:29950"/>
        <dbReference type="ChEBI" id="CHEBI:82612"/>
        <dbReference type="ChEBI" id="CHEBI:137386"/>
        <dbReference type="ChEBI" id="CHEBI:137387"/>
        <dbReference type="EC" id="2.1.1.63"/>
    </reaction>
</comment>
<keyword evidence="13" id="KW-1185">Reference proteome</keyword>
<evidence type="ECO:0000256" key="5">
    <source>
        <dbReference type="ARBA" id="ARBA00022679"/>
    </source>
</evidence>
<accession>A0A432ZFV1</accession>
<evidence type="ECO:0000313" key="13">
    <source>
        <dbReference type="Proteomes" id="UP000288279"/>
    </source>
</evidence>
<dbReference type="PANTHER" id="PTHR10815">
    <property type="entry name" value="METHYLATED-DNA--PROTEIN-CYSTEINE METHYLTRANSFERASE"/>
    <property type="match status" value="1"/>
</dbReference>
<keyword evidence="3 9" id="KW-0963">Cytoplasm</keyword>